<protein>
    <submittedName>
        <fullName evidence="2">Phage holin family protein</fullName>
    </submittedName>
</protein>
<evidence type="ECO:0000313" key="3">
    <source>
        <dbReference type="Proteomes" id="UP001180081"/>
    </source>
</evidence>
<evidence type="ECO:0000256" key="1">
    <source>
        <dbReference type="SAM" id="Phobius"/>
    </source>
</evidence>
<feature type="transmembrane region" description="Helical" evidence="1">
    <location>
        <begin position="83"/>
        <end position="106"/>
    </location>
</feature>
<proteinExistence type="predicted"/>
<dbReference type="Pfam" id="PF07332">
    <property type="entry name" value="Phage_holin_3_6"/>
    <property type="match status" value="1"/>
</dbReference>
<reference evidence="2" key="2">
    <citation type="submission" date="2023-06" db="EMBL/GenBank/DDBJ databases">
        <authorList>
            <person name="Lucena T."/>
            <person name="Sun Q."/>
        </authorList>
    </citation>
    <scope>NUCLEOTIDE SEQUENCE</scope>
    <source>
        <strain evidence="2">CECT 7703</strain>
    </source>
</reference>
<keyword evidence="1" id="KW-1133">Transmembrane helix</keyword>
<dbReference type="RefSeq" id="WP_290331132.1">
    <property type="nucleotide sequence ID" value="NZ_JAUFPU010000002.1"/>
</dbReference>
<organism evidence="2 3">
    <name type="scientific">Chitinimonas viridis</name>
    <dbReference type="NCBI Taxonomy" id="664880"/>
    <lineage>
        <taxon>Bacteria</taxon>
        <taxon>Pseudomonadati</taxon>
        <taxon>Pseudomonadota</taxon>
        <taxon>Betaproteobacteria</taxon>
        <taxon>Neisseriales</taxon>
        <taxon>Chitinibacteraceae</taxon>
        <taxon>Chitinimonas</taxon>
    </lineage>
</organism>
<evidence type="ECO:0000313" key="2">
    <source>
        <dbReference type="EMBL" id="MDN3575477.1"/>
    </source>
</evidence>
<accession>A0ABT8AZR3</accession>
<feature type="transmembrane region" description="Helical" evidence="1">
    <location>
        <begin position="53"/>
        <end position="77"/>
    </location>
</feature>
<name>A0ABT8AZR3_9NEIS</name>
<gene>
    <name evidence="2" type="ORF">QWZ03_01665</name>
</gene>
<keyword evidence="3" id="KW-1185">Reference proteome</keyword>
<dbReference type="EMBL" id="JAUFPU010000002">
    <property type="protein sequence ID" value="MDN3575477.1"/>
    <property type="molecule type" value="Genomic_DNA"/>
</dbReference>
<dbReference type="Proteomes" id="UP001180081">
    <property type="component" value="Unassembled WGS sequence"/>
</dbReference>
<keyword evidence="1" id="KW-0472">Membrane</keyword>
<dbReference type="InterPro" id="IPR009937">
    <property type="entry name" value="Phage_holin_3_6"/>
</dbReference>
<comment type="caution">
    <text evidence="2">The sequence shown here is derived from an EMBL/GenBank/DDBJ whole genome shotgun (WGS) entry which is preliminary data.</text>
</comment>
<keyword evidence="1" id="KW-0812">Transmembrane</keyword>
<sequence length="132" mass="14374">MSDLVDTPTTTRPVAGLLAGLAGLARNSLGLLLTRLELAALELSEARNQLFKLTMVCALALMSGWFAIAYSTMLIVYLTWAQLSWVILAVMASVFGCLTVALLLYARNMLRQGKLSLPATMVELRADRETLL</sequence>
<reference evidence="2" key="1">
    <citation type="journal article" date="2014" name="Int. J. Syst. Evol. Microbiol.">
        <title>Complete genome of a new Firmicutes species belonging to the dominant human colonic microbiota ('Ruminococcus bicirculans') reveals two chromosomes and a selective capacity to utilize plant glucans.</title>
        <authorList>
            <consortium name="NISC Comparative Sequencing Program"/>
            <person name="Wegmann U."/>
            <person name="Louis P."/>
            <person name="Goesmann A."/>
            <person name="Henrissat B."/>
            <person name="Duncan S.H."/>
            <person name="Flint H.J."/>
        </authorList>
    </citation>
    <scope>NUCLEOTIDE SEQUENCE</scope>
    <source>
        <strain evidence="2">CECT 7703</strain>
    </source>
</reference>